<evidence type="ECO:0000256" key="6">
    <source>
        <dbReference type="ARBA" id="ARBA00022803"/>
    </source>
</evidence>
<dbReference type="GO" id="GO:0005778">
    <property type="term" value="C:peroxisomal membrane"/>
    <property type="evidence" value="ECO:0007669"/>
    <property type="project" value="TreeGrafter"/>
</dbReference>
<dbReference type="EMBL" id="MDYQ01000189">
    <property type="protein sequence ID" value="PRP79278.1"/>
    <property type="molecule type" value="Genomic_DNA"/>
</dbReference>
<dbReference type="GO" id="GO:0005829">
    <property type="term" value="C:cytosol"/>
    <property type="evidence" value="ECO:0007669"/>
    <property type="project" value="TreeGrafter"/>
</dbReference>
<dbReference type="SUPFAM" id="SSF48452">
    <property type="entry name" value="TPR-like"/>
    <property type="match status" value="1"/>
</dbReference>
<evidence type="ECO:0000256" key="1">
    <source>
        <dbReference type="ARBA" id="ARBA00004275"/>
    </source>
</evidence>
<dbReference type="Proteomes" id="UP000241769">
    <property type="component" value="Unassembled WGS sequence"/>
</dbReference>
<comment type="subcellular location">
    <subcellularLocation>
        <location evidence="2">Cytoplasm</location>
    </subcellularLocation>
    <subcellularLocation>
        <location evidence="1">Peroxisome</location>
    </subcellularLocation>
</comment>
<feature type="repeat" description="TPR" evidence="8">
    <location>
        <begin position="34"/>
        <end position="67"/>
    </location>
</feature>
<proteinExistence type="inferred from homology"/>
<keyword evidence="7" id="KW-0576">Peroxisome</keyword>
<evidence type="ECO:0000313" key="10">
    <source>
        <dbReference type="Proteomes" id="UP000241769"/>
    </source>
</evidence>
<dbReference type="GO" id="GO:0016560">
    <property type="term" value="P:protein import into peroxisome matrix, docking"/>
    <property type="evidence" value="ECO:0007669"/>
    <property type="project" value="TreeGrafter"/>
</dbReference>
<organism evidence="9 10">
    <name type="scientific">Planoprotostelium fungivorum</name>
    <dbReference type="NCBI Taxonomy" id="1890364"/>
    <lineage>
        <taxon>Eukaryota</taxon>
        <taxon>Amoebozoa</taxon>
        <taxon>Evosea</taxon>
        <taxon>Variosea</taxon>
        <taxon>Cavosteliida</taxon>
        <taxon>Cavosteliaceae</taxon>
        <taxon>Planoprotostelium</taxon>
    </lineage>
</organism>
<evidence type="ECO:0000256" key="8">
    <source>
        <dbReference type="PROSITE-ProRule" id="PRU00339"/>
    </source>
</evidence>
<keyword evidence="10" id="KW-1185">Reference proteome</keyword>
<keyword evidence="5" id="KW-0677">Repeat</keyword>
<evidence type="ECO:0000256" key="3">
    <source>
        <dbReference type="ARBA" id="ARBA00005348"/>
    </source>
</evidence>
<dbReference type="InParanoid" id="A0A2P6N5R3"/>
<reference evidence="9 10" key="1">
    <citation type="journal article" date="2018" name="Genome Biol. Evol.">
        <title>Multiple Roots of Fruiting Body Formation in Amoebozoa.</title>
        <authorList>
            <person name="Hillmann F."/>
            <person name="Forbes G."/>
            <person name="Novohradska S."/>
            <person name="Ferling I."/>
            <person name="Riege K."/>
            <person name="Groth M."/>
            <person name="Westermann M."/>
            <person name="Marz M."/>
            <person name="Spaller T."/>
            <person name="Winckler T."/>
            <person name="Schaap P."/>
            <person name="Glockner G."/>
        </authorList>
    </citation>
    <scope>NUCLEOTIDE SEQUENCE [LARGE SCALE GENOMIC DNA]</scope>
    <source>
        <strain evidence="9 10">Jena</strain>
    </source>
</reference>
<dbReference type="Gene3D" id="1.25.40.10">
    <property type="entry name" value="Tetratricopeptide repeat domain"/>
    <property type="match status" value="1"/>
</dbReference>
<sequence>MRHMTNSKSSSHPVSGMESILAFEAELQAEPENSECWEHLGHAQAESDRDAMAISALSRAVELDETNLSAKMALAVSNTNDWYSRNPPSENSGWLTRR</sequence>
<keyword evidence="6 8" id="KW-0802">TPR repeat</keyword>
<name>A0A2P6N5R3_9EUKA</name>
<evidence type="ECO:0000313" key="9">
    <source>
        <dbReference type="EMBL" id="PRP79278.1"/>
    </source>
</evidence>
<keyword evidence="9" id="KW-0675">Receptor</keyword>
<dbReference type="PANTHER" id="PTHR10130">
    <property type="entry name" value="PEROXISOMAL TARGETING SIGNAL 1 RECEPTOR PEX5"/>
    <property type="match status" value="1"/>
</dbReference>
<accession>A0A2P6N5R3</accession>
<comment type="caution">
    <text evidence="9">The sequence shown here is derived from an EMBL/GenBank/DDBJ whole genome shotgun (WGS) entry which is preliminary data.</text>
</comment>
<dbReference type="InterPro" id="IPR011990">
    <property type="entry name" value="TPR-like_helical_dom_sf"/>
</dbReference>
<gene>
    <name evidence="9" type="ORF">PROFUN_12419</name>
</gene>
<evidence type="ECO:0000256" key="4">
    <source>
        <dbReference type="ARBA" id="ARBA00022490"/>
    </source>
</evidence>
<dbReference type="AlphaFoldDB" id="A0A2P6N5R3"/>
<protein>
    <submittedName>
        <fullName evidence="9">Peroxisomal targeting signal 1 receptor-like</fullName>
    </submittedName>
</protein>
<evidence type="ECO:0000256" key="5">
    <source>
        <dbReference type="ARBA" id="ARBA00022737"/>
    </source>
</evidence>
<dbReference type="GO" id="GO:0005052">
    <property type="term" value="F:peroxisome matrix targeting signal-1 binding"/>
    <property type="evidence" value="ECO:0007669"/>
    <property type="project" value="TreeGrafter"/>
</dbReference>
<dbReference type="OrthoDB" id="10006023at2759"/>
<dbReference type="STRING" id="1890364.A0A2P6N5R3"/>
<keyword evidence="4" id="KW-0963">Cytoplasm</keyword>
<comment type="similarity">
    <text evidence="3">Belongs to the peroxisomal targeting signal receptor family.</text>
</comment>
<evidence type="ECO:0000256" key="2">
    <source>
        <dbReference type="ARBA" id="ARBA00004496"/>
    </source>
</evidence>
<dbReference type="PROSITE" id="PS50005">
    <property type="entry name" value="TPR"/>
    <property type="match status" value="1"/>
</dbReference>
<dbReference type="InterPro" id="IPR024111">
    <property type="entry name" value="PEX5/PEX5L"/>
</dbReference>
<dbReference type="PANTHER" id="PTHR10130:SF0">
    <property type="entry name" value="GH08708P"/>
    <property type="match status" value="1"/>
</dbReference>
<evidence type="ECO:0000256" key="7">
    <source>
        <dbReference type="ARBA" id="ARBA00023140"/>
    </source>
</evidence>
<dbReference type="InterPro" id="IPR019734">
    <property type="entry name" value="TPR_rpt"/>
</dbReference>